<accession>A0A1T5BLC1</accession>
<evidence type="ECO:0000313" key="2">
    <source>
        <dbReference type="Proteomes" id="UP000190852"/>
    </source>
</evidence>
<proteinExistence type="predicted"/>
<dbReference type="Proteomes" id="UP000190852">
    <property type="component" value="Unassembled WGS sequence"/>
</dbReference>
<reference evidence="2" key="1">
    <citation type="submission" date="2017-02" db="EMBL/GenBank/DDBJ databases">
        <authorList>
            <person name="Varghese N."/>
            <person name="Submissions S."/>
        </authorList>
    </citation>
    <scope>NUCLEOTIDE SEQUENCE [LARGE SCALE GENOMIC DNA]</scope>
    <source>
        <strain evidence="2">DSM 24967</strain>
    </source>
</reference>
<sequence>MNKQQTPLEKLISDKNRLQERCLLQEQKLNADFTYIQENAASLLLSGFSALVFPKQKQASPNTGQTAYTKEDQNIESLGLTDILSLGRSMMPVAWDIIKPILISWGIKKAGSVLSKVLFKKKM</sequence>
<organism evidence="1 2">
    <name type="scientific">Parabacteroides chartae</name>
    <dbReference type="NCBI Taxonomy" id="1037355"/>
    <lineage>
        <taxon>Bacteria</taxon>
        <taxon>Pseudomonadati</taxon>
        <taxon>Bacteroidota</taxon>
        <taxon>Bacteroidia</taxon>
        <taxon>Bacteroidales</taxon>
        <taxon>Tannerellaceae</taxon>
        <taxon>Parabacteroides</taxon>
    </lineage>
</organism>
<protein>
    <submittedName>
        <fullName evidence="1">Uncharacterized protein</fullName>
    </submittedName>
</protein>
<dbReference type="RefSeq" id="WP_079682952.1">
    <property type="nucleotide sequence ID" value="NZ_FUYQ01000007.1"/>
</dbReference>
<dbReference type="EMBL" id="FUYQ01000007">
    <property type="protein sequence ID" value="SKB47613.1"/>
    <property type="molecule type" value="Genomic_DNA"/>
</dbReference>
<evidence type="ECO:0000313" key="1">
    <source>
        <dbReference type="EMBL" id="SKB47613.1"/>
    </source>
</evidence>
<name>A0A1T5BLC1_9BACT</name>
<gene>
    <name evidence="1" type="ORF">SAMN05660349_01347</name>
</gene>
<keyword evidence="2" id="KW-1185">Reference proteome</keyword>
<dbReference type="AlphaFoldDB" id="A0A1T5BLC1"/>